<evidence type="ECO:0000313" key="1">
    <source>
        <dbReference type="EMBL" id="AUD06853.1"/>
    </source>
</evidence>
<evidence type="ECO:0000313" key="2">
    <source>
        <dbReference type="Proteomes" id="UP000232883"/>
    </source>
</evidence>
<dbReference type="EMBL" id="CP025096">
    <property type="protein sequence ID" value="AUD06853.1"/>
    <property type="molecule type" value="Genomic_DNA"/>
</dbReference>
<dbReference type="Gene3D" id="3.60.15.10">
    <property type="entry name" value="Ribonuclease Z/Hydroxyacylglutathione hydrolase-like"/>
    <property type="match status" value="1"/>
</dbReference>
<dbReference type="KEGG" id="spir:CWM47_36385"/>
<keyword evidence="2" id="KW-1185">Reference proteome</keyword>
<accession>A0A2K8ZAF5</accession>
<name>A0A2K8ZAF5_9BACT</name>
<evidence type="ECO:0008006" key="3">
    <source>
        <dbReference type="Google" id="ProtNLM"/>
    </source>
</evidence>
<gene>
    <name evidence="1" type="ORF">CWM47_36385</name>
</gene>
<protein>
    <recommendedName>
        <fullName evidence="3">Metallo-beta-lactamase domain-containing protein</fullName>
    </recommendedName>
</protein>
<reference evidence="1 2" key="1">
    <citation type="submission" date="2017-11" db="EMBL/GenBank/DDBJ databases">
        <title>Taxonomic description and genome sequences of Spirosoma HA7 sp. nov., isolated from pollen microhabitat of Corylus avellana.</title>
        <authorList>
            <person name="Ambika Manirajan B."/>
            <person name="Suarez C."/>
            <person name="Ratering S."/>
            <person name="Geissler-Plaum R."/>
            <person name="Cardinale M."/>
            <person name="Sylvia S."/>
        </authorList>
    </citation>
    <scope>NUCLEOTIDE SEQUENCE [LARGE SCALE GENOMIC DNA]</scope>
    <source>
        <strain evidence="1 2">HA7</strain>
    </source>
</reference>
<dbReference type="InterPro" id="IPR036866">
    <property type="entry name" value="RibonucZ/Hydroxyglut_hydro"/>
</dbReference>
<organism evidence="1 2">
    <name type="scientific">Spirosoma pollinicola</name>
    <dbReference type="NCBI Taxonomy" id="2057025"/>
    <lineage>
        <taxon>Bacteria</taxon>
        <taxon>Pseudomonadati</taxon>
        <taxon>Bacteroidota</taxon>
        <taxon>Cytophagia</taxon>
        <taxon>Cytophagales</taxon>
        <taxon>Cytophagaceae</taxon>
        <taxon>Spirosoma</taxon>
    </lineage>
</organism>
<dbReference type="Proteomes" id="UP000232883">
    <property type="component" value="Chromosome"/>
</dbReference>
<sequence length="488" mass="55364">MYPILWLLLTGSILPAPSTPPRRQEPLLACWTRQVKPIQEHYLRFTYIEQRNELEHSAQPWQQTPYQARGIIWINAANFRQIDTVRNLTRQKTYVAKTQASAQALLLIEPGEDKLAPVTPERLLQQTIQAARYSPIGLIEYFYRHHIPQDRKRSTADQACYSTTMNKTLVRLFIRQSDGLLTQLVTVQADDMLGDVLSTITYHDYTWVGASQQPTRMTIDKINGKLYDQVQLSPGTLLSEAPQLMAMPADFQWQTPQAPKPAAQVEHYNDHLYFINLPHTDDKVMVVEFKDFMLVAEAPLSSQNGELIIREVRRLAPTKPIRYFVFGHHHPHYLGGVRPFVHKGATILCSPGNEAYVQYLTSAPHQLQPDSLARAPKALKLEEVGTHKTITDGQLRLDIYLIGSQSAHTNDYLIYYFPGEQLLFEDDSVWLAKTGMPARASARQVGLYEAIEHLGLAVGTIIQSWPVSDYGVKTVIPFADLKASMPVK</sequence>
<dbReference type="SUPFAM" id="SSF56281">
    <property type="entry name" value="Metallo-hydrolase/oxidoreductase"/>
    <property type="match status" value="1"/>
</dbReference>
<dbReference type="OrthoDB" id="1273797at2"/>
<dbReference type="RefSeq" id="WP_100993387.1">
    <property type="nucleotide sequence ID" value="NZ_CP025096.1"/>
</dbReference>
<dbReference type="AlphaFoldDB" id="A0A2K8ZAF5"/>
<proteinExistence type="predicted"/>